<dbReference type="InterPro" id="IPR032675">
    <property type="entry name" value="LRR_dom_sf"/>
</dbReference>
<dbReference type="InterPro" id="IPR003591">
    <property type="entry name" value="Leu-rich_rpt_typical-subtyp"/>
</dbReference>
<dbReference type="PANTHER" id="PTHR33463">
    <property type="entry name" value="NB-ARC DOMAIN-CONTAINING PROTEIN-RELATED"/>
    <property type="match status" value="1"/>
</dbReference>
<reference evidence="9" key="1">
    <citation type="journal article" date="2023" name="GigaByte">
        <title>Genome assembly of the bearded iris, Iris pallida Lam.</title>
        <authorList>
            <person name="Bruccoleri R.E."/>
            <person name="Oakeley E.J."/>
            <person name="Faust A.M.E."/>
            <person name="Altorfer M."/>
            <person name="Dessus-Babus S."/>
            <person name="Burckhardt D."/>
            <person name="Oertli M."/>
            <person name="Naumann U."/>
            <person name="Petersen F."/>
            <person name="Wong J."/>
        </authorList>
    </citation>
    <scope>NUCLEOTIDE SEQUENCE</scope>
    <source>
        <strain evidence="9">GSM-AAB239-AS_SAM_17_03QT</strain>
    </source>
</reference>
<dbReference type="SUPFAM" id="SSF52058">
    <property type="entry name" value="L domain-like"/>
    <property type="match status" value="1"/>
</dbReference>
<keyword evidence="10" id="KW-1185">Reference proteome</keyword>
<dbReference type="Pfam" id="PF23247">
    <property type="entry name" value="LRR_RPS2"/>
    <property type="match status" value="1"/>
</dbReference>
<dbReference type="GO" id="GO:0005524">
    <property type="term" value="F:ATP binding"/>
    <property type="evidence" value="ECO:0007669"/>
    <property type="project" value="UniProtKB-KW"/>
</dbReference>
<dbReference type="Gene3D" id="3.40.50.300">
    <property type="entry name" value="P-loop containing nucleotide triphosphate hydrolases"/>
    <property type="match status" value="1"/>
</dbReference>
<evidence type="ECO:0000256" key="4">
    <source>
        <dbReference type="ARBA" id="ARBA00022821"/>
    </source>
</evidence>
<dbReference type="GO" id="GO:0042742">
    <property type="term" value="P:defense response to bacterium"/>
    <property type="evidence" value="ECO:0007669"/>
    <property type="project" value="UniProtKB-ARBA"/>
</dbReference>
<evidence type="ECO:0000256" key="3">
    <source>
        <dbReference type="ARBA" id="ARBA00022737"/>
    </source>
</evidence>
<dbReference type="Pfam" id="PF23559">
    <property type="entry name" value="WHD_DRP"/>
    <property type="match status" value="1"/>
</dbReference>
<dbReference type="Pfam" id="PF00931">
    <property type="entry name" value="NB-ARC"/>
    <property type="match status" value="1"/>
</dbReference>
<evidence type="ECO:0000259" key="6">
    <source>
        <dbReference type="Pfam" id="PF00931"/>
    </source>
</evidence>
<evidence type="ECO:0000256" key="2">
    <source>
        <dbReference type="ARBA" id="ARBA00022614"/>
    </source>
</evidence>
<accession>A0AAX6H8W2</accession>
<protein>
    <submittedName>
        <fullName evidence="9">Disease resistance protein</fullName>
    </submittedName>
</protein>
<keyword evidence="5" id="KW-0547">Nucleotide-binding</keyword>
<dbReference type="InterPro" id="IPR050905">
    <property type="entry name" value="Plant_NBS-LRR"/>
</dbReference>
<dbReference type="GO" id="GO:0002758">
    <property type="term" value="P:innate immune response-activating signaling pathway"/>
    <property type="evidence" value="ECO:0007669"/>
    <property type="project" value="UniProtKB-ARBA"/>
</dbReference>
<name>A0AAX6H8W2_IRIPA</name>
<reference evidence="9" key="2">
    <citation type="submission" date="2023-04" db="EMBL/GenBank/DDBJ databases">
        <authorList>
            <person name="Bruccoleri R.E."/>
            <person name="Oakeley E.J."/>
            <person name="Faust A.-M."/>
            <person name="Dessus-Babus S."/>
            <person name="Altorfer M."/>
            <person name="Burckhardt D."/>
            <person name="Oertli M."/>
            <person name="Naumann U."/>
            <person name="Petersen F."/>
            <person name="Wong J."/>
        </authorList>
    </citation>
    <scope>NUCLEOTIDE SEQUENCE</scope>
    <source>
        <strain evidence="9">GSM-AAB239-AS_SAM_17_03QT</strain>
        <tissue evidence="9">Leaf</tissue>
    </source>
</reference>
<dbReference type="GO" id="GO:0043531">
    <property type="term" value="F:ADP binding"/>
    <property type="evidence" value="ECO:0007669"/>
    <property type="project" value="InterPro"/>
</dbReference>
<evidence type="ECO:0000259" key="7">
    <source>
        <dbReference type="Pfam" id="PF23247"/>
    </source>
</evidence>
<evidence type="ECO:0000313" key="9">
    <source>
        <dbReference type="EMBL" id="KAJ6837098.1"/>
    </source>
</evidence>
<proteinExistence type="inferred from homology"/>
<feature type="domain" description="Disease resistance protein At4g27190-like leucine-rich repeats" evidence="7">
    <location>
        <begin position="747"/>
        <end position="873"/>
    </location>
</feature>
<dbReference type="PRINTS" id="PR00364">
    <property type="entry name" value="DISEASERSIST"/>
</dbReference>
<evidence type="ECO:0000313" key="10">
    <source>
        <dbReference type="Proteomes" id="UP001140949"/>
    </source>
</evidence>
<dbReference type="FunFam" id="1.10.10.10:FF:000322">
    <property type="entry name" value="Probable disease resistance protein At1g63360"/>
    <property type="match status" value="1"/>
</dbReference>
<dbReference type="GO" id="GO:0009626">
    <property type="term" value="P:plant-type hypersensitive response"/>
    <property type="evidence" value="ECO:0007669"/>
    <property type="project" value="UniProtKB-ARBA"/>
</dbReference>
<dbReference type="InterPro" id="IPR036388">
    <property type="entry name" value="WH-like_DNA-bd_sf"/>
</dbReference>
<dbReference type="InterPro" id="IPR042197">
    <property type="entry name" value="Apaf_helical"/>
</dbReference>
<feature type="domain" description="NB-ARC" evidence="6">
    <location>
        <begin position="155"/>
        <end position="336"/>
    </location>
</feature>
<dbReference type="Pfam" id="PF13855">
    <property type="entry name" value="LRR_8"/>
    <property type="match status" value="1"/>
</dbReference>
<dbReference type="SUPFAM" id="SSF52540">
    <property type="entry name" value="P-loop containing nucleoside triphosphate hydrolases"/>
    <property type="match status" value="1"/>
</dbReference>
<dbReference type="AlphaFoldDB" id="A0AAX6H8W2"/>
<sequence length="1203" mass="135747">MEIVSSIIQTLVPCIGTPAIRQFGYLKAKENVNELVGRAGDVEAKKKDIQHRIDADRRDGRQPTSEVTRWIEKVEGLGGEIRTVQSDNDQRGGRCWPSCWSSYRIGRRASKLLTKLEALDTEHARLGVLATEAPPAPVQQMSSTSNVVGNIISSNKEKICRYLEEEETDGAVIGIWGMGGVGKTTLLQAVNDNFLDNNANPMSNKLFDHVIFVVVSKEPQLENLQKKIVEKLGLPRSSEGLDSQAQIISNYLREKNFLLLLDDMWKVVQLKDLGIPDPRSSSSSGDGRRFRRAVVFTTRSLQVCADMKCHERNIIKVDCLEPEEAWNLFKENVGEGTINLPGIMRRAKEVTKECGGLPLALVVIGRTMATKKSKEEWDYALTQLKRSQPSNIPGMEEDYSMFPRLKFSYDCLPSDKMRECFLCCSLWPEDFEIRKEDLVMCWMGLGLIDCFEDINEAYNEGYSLIGSLVVASLLKPAQDKDTAIKVHDVIRNLALWIARDNGTKINLVNAGVGLEEIPREMIDKWGVAERVSLMENKIKNLPSRLPLCRNLSALLLQKNKLTVIPGGFFACMPNLTYLNLSSMPNLREFPKEICDLVQLRYLNLSFTGISTLPKEFGQLINLKYLLFRATELSGGVIRGIIGRLLKLEYLDLGPSVLVDADELLQHLPPLLKAFGMKITSEHALRQLSRVVPPIIHLNIEDMGDSTTSIHLHHLFSSGTQLSLRDLYFSRCRGLRELDVDVGLPRLESLMLSELEKMTEITWRRSVLPPSECFESLRRLRIQRCHGLKDITWVLHLPRLQVLELVWCNGMEQLVVTGGGEEREEAVTKPTTFPSLRKLELCNLPKLAMICDNHVNFPSLEEINVKNCNGLKDITWVLHLPCLEKLFVQECHGMEQLVVIGGGGEEEVTKPTFPRLTWLTLIGLPKLVMIAAAAAAINFPSLEIFHAFGCNQLKRLPFHPQEPLNNCSRLKLIFGDEEWWESIQWENQSARSSLQPYFSLSPVIALAMVGRDSRRRRGSSSRPSPLATLANYIGVSEDDFIYNDDGLSLSYNHSSISGATLSHGVPSTSISGLIAACTTPETTPVVPIGTNPYPGLLLYHGEYVRRPGFADPPTLPERPANIRRPELWADRATFFPVQAERELGELMQRQFHVPYLNFADIPPDRRFILLVMLAKMYWWPEHRDESILKCYKFVASKRLREMIN</sequence>
<keyword evidence="5" id="KW-0067">ATP-binding</keyword>
<keyword evidence="2" id="KW-0433">Leucine-rich repeat</keyword>
<keyword evidence="3" id="KW-0677">Repeat</keyword>
<dbReference type="Proteomes" id="UP001140949">
    <property type="component" value="Unassembled WGS sequence"/>
</dbReference>
<dbReference type="InterPro" id="IPR002182">
    <property type="entry name" value="NB-ARC"/>
</dbReference>
<dbReference type="SMART" id="SM00369">
    <property type="entry name" value="LRR_TYP"/>
    <property type="match status" value="3"/>
</dbReference>
<dbReference type="InterPro" id="IPR057135">
    <property type="entry name" value="At4g27190-like_LRR"/>
</dbReference>
<dbReference type="Gene3D" id="1.10.8.430">
    <property type="entry name" value="Helical domain of apoptotic protease-activating factors"/>
    <property type="match status" value="1"/>
</dbReference>
<evidence type="ECO:0000256" key="5">
    <source>
        <dbReference type="ARBA" id="ARBA00022840"/>
    </source>
</evidence>
<dbReference type="InterPro" id="IPR058922">
    <property type="entry name" value="WHD_DRP"/>
</dbReference>
<gene>
    <name evidence="9" type="ORF">M6B38_121155</name>
</gene>
<evidence type="ECO:0000259" key="8">
    <source>
        <dbReference type="Pfam" id="PF23559"/>
    </source>
</evidence>
<dbReference type="PANTHER" id="PTHR33463:SF204">
    <property type="entry name" value="NB-ARC DOMAIN-CONTAINING PROTEIN"/>
    <property type="match status" value="1"/>
</dbReference>
<comment type="caution">
    <text evidence="9">The sequence shown here is derived from an EMBL/GenBank/DDBJ whole genome shotgun (WGS) entry which is preliminary data.</text>
</comment>
<keyword evidence="4" id="KW-0611">Plant defense</keyword>
<organism evidence="9 10">
    <name type="scientific">Iris pallida</name>
    <name type="common">Sweet iris</name>
    <dbReference type="NCBI Taxonomy" id="29817"/>
    <lineage>
        <taxon>Eukaryota</taxon>
        <taxon>Viridiplantae</taxon>
        <taxon>Streptophyta</taxon>
        <taxon>Embryophyta</taxon>
        <taxon>Tracheophyta</taxon>
        <taxon>Spermatophyta</taxon>
        <taxon>Magnoliopsida</taxon>
        <taxon>Liliopsida</taxon>
        <taxon>Asparagales</taxon>
        <taxon>Iridaceae</taxon>
        <taxon>Iridoideae</taxon>
        <taxon>Irideae</taxon>
        <taxon>Iris</taxon>
    </lineage>
</organism>
<dbReference type="Gene3D" id="1.10.10.10">
    <property type="entry name" value="Winged helix-like DNA-binding domain superfamily/Winged helix DNA-binding domain"/>
    <property type="match status" value="1"/>
</dbReference>
<dbReference type="FunFam" id="1.10.8.430:FF:000003">
    <property type="entry name" value="Probable disease resistance protein At5g66910"/>
    <property type="match status" value="1"/>
</dbReference>
<dbReference type="InterPro" id="IPR027417">
    <property type="entry name" value="P-loop_NTPase"/>
</dbReference>
<comment type="similarity">
    <text evidence="1">Belongs to the disease resistance NB-LRR family.</text>
</comment>
<dbReference type="Gene3D" id="3.80.10.10">
    <property type="entry name" value="Ribonuclease Inhibitor"/>
    <property type="match status" value="3"/>
</dbReference>
<feature type="domain" description="Disease resistance protein winged helix" evidence="8">
    <location>
        <begin position="426"/>
        <end position="494"/>
    </location>
</feature>
<dbReference type="FunFam" id="3.40.50.300:FF:001091">
    <property type="entry name" value="Probable disease resistance protein At1g61300"/>
    <property type="match status" value="1"/>
</dbReference>
<dbReference type="InterPro" id="IPR001611">
    <property type="entry name" value="Leu-rich_rpt"/>
</dbReference>
<dbReference type="EMBL" id="JANAVB010011399">
    <property type="protein sequence ID" value="KAJ6837098.1"/>
    <property type="molecule type" value="Genomic_DNA"/>
</dbReference>
<evidence type="ECO:0000256" key="1">
    <source>
        <dbReference type="ARBA" id="ARBA00008894"/>
    </source>
</evidence>